<dbReference type="Pfam" id="PF13440">
    <property type="entry name" value="Polysacc_synt_3"/>
    <property type="match status" value="1"/>
</dbReference>
<organism evidence="7 8">
    <name type="scientific">Acidithiobacillus marinus</name>
    <dbReference type="NCBI Taxonomy" id="187490"/>
    <lineage>
        <taxon>Bacteria</taxon>
        <taxon>Pseudomonadati</taxon>
        <taxon>Pseudomonadota</taxon>
        <taxon>Acidithiobacillia</taxon>
        <taxon>Acidithiobacillales</taxon>
        <taxon>Acidithiobacillaceae</taxon>
        <taxon>Acidithiobacillus</taxon>
    </lineage>
</organism>
<feature type="transmembrane region" description="Helical" evidence="6">
    <location>
        <begin position="84"/>
        <end position="106"/>
    </location>
</feature>
<comment type="caution">
    <text evidence="7">The sequence shown here is derived from an EMBL/GenBank/DDBJ whole genome shotgun (WGS) entry which is preliminary data.</text>
</comment>
<evidence type="ECO:0000313" key="8">
    <source>
        <dbReference type="Proteomes" id="UP000234329"/>
    </source>
</evidence>
<accession>A0A2I1DNF3</accession>
<dbReference type="InParanoid" id="A0A2I1DNF3"/>
<feature type="transmembrane region" description="Helical" evidence="6">
    <location>
        <begin position="375"/>
        <end position="401"/>
    </location>
</feature>
<gene>
    <name evidence="7" type="ORF">B1757_04130</name>
</gene>
<feature type="transmembrane region" description="Helical" evidence="6">
    <location>
        <begin position="12"/>
        <end position="31"/>
    </location>
</feature>
<dbReference type="RefSeq" id="WP_101537121.1">
    <property type="nucleotide sequence ID" value="NZ_MXAV01000013.1"/>
</dbReference>
<evidence type="ECO:0000256" key="5">
    <source>
        <dbReference type="ARBA" id="ARBA00023136"/>
    </source>
</evidence>
<evidence type="ECO:0000256" key="1">
    <source>
        <dbReference type="ARBA" id="ARBA00004651"/>
    </source>
</evidence>
<comment type="subcellular location">
    <subcellularLocation>
        <location evidence="1">Cell membrane</location>
        <topology evidence="1">Multi-pass membrane protein</topology>
    </subcellularLocation>
</comment>
<feature type="transmembrane region" description="Helical" evidence="6">
    <location>
        <begin position="43"/>
        <end position="64"/>
    </location>
</feature>
<dbReference type="PANTHER" id="PTHR30250">
    <property type="entry name" value="PST FAMILY PREDICTED COLANIC ACID TRANSPORTER"/>
    <property type="match status" value="1"/>
</dbReference>
<keyword evidence="5 6" id="KW-0472">Membrane</keyword>
<keyword evidence="2" id="KW-1003">Cell membrane</keyword>
<proteinExistence type="predicted"/>
<dbReference type="OrthoDB" id="9812647at2"/>
<evidence type="ECO:0000256" key="3">
    <source>
        <dbReference type="ARBA" id="ARBA00022692"/>
    </source>
</evidence>
<dbReference type="FunCoup" id="A0A2I1DNF3">
    <property type="interactions" value="102"/>
</dbReference>
<protein>
    <recommendedName>
        <fullName evidence="9">Polysaccharide biosynthesis protein</fullName>
    </recommendedName>
</protein>
<keyword evidence="4 6" id="KW-1133">Transmembrane helix</keyword>
<feature type="transmembrane region" description="Helical" evidence="6">
    <location>
        <begin position="126"/>
        <end position="144"/>
    </location>
</feature>
<feature type="transmembrane region" description="Helical" evidence="6">
    <location>
        <begin position="445"/>
        <end position="464"/>
    </location>
</feature>
<name>A0A2I1DNF3_9PROT</name>
<evidence type="ECO:0000256" key="6">
    <source>
        <dbReference type="SAM" id="Phobius"/>
    </source>
</evidence>
<reference evidence="7 8" key="1">
    <citation type="submission" date="2017-03" db="EMBL/GenBank/DDBJ databases">
        <title>Draft genime sequence of the acidophilic sulfur-oxidizing bacterium Acidithiobacillus sp. SH, isolated from seawater.</title>
        <authorList>
            <person name="Sharmin S."/>
            <person name="Tokuhisa M."/>
            <person name="Kanao T."/>
            <person name="Kamimura K."/>
        </authorList>
    </citation>
    <scope>NUCLEOTIDE SEQUENCE [LARGE SCALE GENOMIC DNA]</scope>
    <source>
        <strain evidence="7 8">SH</strain>
    </source>
</reference>
<dbReference type="PANTHER" id="PTHR30250:SF26">
    <property type="entry name" value="PSMA PROTEIN"/>
    <property type="match status" value="1"/>
</dbReference>
<sequence>MVASLKRNSLYNLMGNLVPVAVSFVTVPLFLHKIGVDEYGVLAIVWLFLGYFGVFDFGIGMASANQFAKLEDHGQMVSVFWSGIWTNLMLGMVGAAVLLLLGDFLFEYLFKMSSVMHASVVSALPWLALAVPVITVNGICVGVLDGRQLFFKMNALALTGSFFLQLLPLLTAYLHGPDLTWIIAITVLSRLFFGAIPMGIVAFYTLGKPGPEWPQWYWIKKMLGYGGWTTLSNMVVPLTGAMDKFLLGSLVGPAAVTFFAIPERLARQGAVVPGAVTRALFPKLAAGNEKDARDASSQSLDLLLLIQTPMICGLILVLQPFLGIWVGWTVADKAGSVGLIIAATIWLVGLNYIPSMLLQARGRPDIAAKLRVLELLPYLLVLWLSIHYLGLIGGGIGLLFVTVLDMLLLFWGAKLVLFKNWTFWQSLAWIMSAEILAWDFERTSVLWYVVSIIFLGFSVVWAGYRAPIIRASVASLLGRMYGKRLRTVGK</sequence>
<dbReference type="GO" id="GO:0005886">
    <property type="term" value="C:plasma membrane"/>
    <property type="evidence" value="ECO:0007669"/>
    <property type="project" value="UniProtKB-SubCell"/>
</dbReference>
<dbReference type="InterPro" id="IPR050833">
    <property type="entry name" value="Poly_Biosynth_Transport"/>
</dbReference>
<evidence type="ECO:0000313" key="7">
    <source>
        <dbReference type="EMBL" id="PKY11414.1"/>
    </source>
</evidence>
<dbReference type="EMBL" id="MXAV01000013">
    <property type="protein sequence ID" value="PKY11414.1"/>
    <property type="molecule type" value="Genomic_DNA"/>
</dbReference>
<feature type="transmembrane region" description="Helical" evidence="6">
    <location>
        <begin position="218"/>
        <end position="239"/>
    </location>
</feature>
<feature type="transmembrane region" description="Helical" evidence="6">
    <location>
        <begin position="156"/>
        <end position="175"/>
    </location>
</feature>
<evidence type="ECO:0008006" key="9">
    <source>
        <dbReference type="Google" id="ProtNLM"/>
    </source>
</evidence>
<evidence type="ECO:0000256" key="2">
    <source>
        <dbReference type="ARBA" id="ARBA00022475"/>
    </source>
</evidence>
<dbReference type="Proteomes" id="UP000234329">
    <property type="component" value="Unassembled WGS sequence"/>
</dbReference>
<evidence type="ECO:0000256" key="4">
    <source>
        <dbReference type="ARBA" id="ARBA00022989"/>
    </source>
</evidence>
<feature type="transmembrane region" description="Helical" evidence="6">
    <location>
        <begin position="302"/>
        <end position="328"/>
    </location>
</feature>
<keyword evidence="8" id="KW-1185">Reference proteome</keyword>
<feature type="transmembrane region" description="Helical" evidence="6">
    <location>
        <begin position="181"/>
        <end position="206"/>
    </location>
</feature>
<feature type="transmembrane region" description="Helical" evidence="6">
    <location>
        <begin position="334"/>
        <end position="354"/>
    </location>
</feature>
<dbReference type="AlphaFoldDB" id="A0A2I1DNF3"/>
<keyword evidence="3 6" id="KW-0812">Transmembrane</keyword>